<dbReference type="InterPro" id="IPR006683">
    <property type="entry name" value="Thioestr_dom"/>
</dbReference>
<accession>A0A975JX61</accession>
<proteinExistence type="inferred from homology"/>
<evidence type="ECO:0000256" key="1">
    <source>
        <dbReference type="ARBA" id="ARBA00008324"/>
    </source>
</evidence>
<dbReference type="Pfam" id="PF03061">
    <property type="entry name" value="4HBT"/>
    <property type="match status" value="1"/>
</dbReference>
<name>A0A975JX61_9MYCO</name>
<dbReference type="CDD" id="cd03443">
    <property type="entry name" value="PaaI_thioesterase"/>
    <property type="match status" value="1"/>
</dbReference>
<organism evidence="4 5">
    <name type="scientific">Mycobacterium spongiae</name>
    <dbReference type="NCBI Taxonomy" id="886343"/>
    <lineage>
        <taxon>Bacteria</taxon>
        <taxon>Bacillati</taxon>
        <taxon>Actinomycetota</taxon>
        <taxon>Actinomycetes</taxon>
        <taxon>Mycobacteriales</taxon>
        <taxon>Mycobacteriaceae</taxon>
        <taxon>Mycobacterium</taxon>
    </lineage>
</organism>
<dbReference type="AlphaFoldDB" id="A0A975JX61"/>
<keyword evidence="2" id="KW-0378">Hydrolase</keyword>
<sequence>MSEPSTASLSAQQQHERRQAVRDLMQKTPYIGGLGIVFERYEPDDVTLRLPFRDDLTNDGIYFHGGVIASVMDTAGAAAAWSNHDFGKGMRASTVAMSIQYTGAAKRCDLLCHARTARRRKELTFTEITATDPGGNVVAHAVQTYRIV</sequence>
<dbReference type="Gene3D" id="3.10.129.10">
    <property type="entry name" value="Hotdog Thioesterase"/>
    <property type="match status" value="1"/>
</dbReference>
<comment type="similarity">
    <text evidence="1">Belongs to the thioesterase PaaI family.</text>
</comment>
<feature type="domain" description="Thioesterase" evidence="3">
    <location>
        <begin position="63"/>
        <end position="138"/>
    </location>
</feature>
<dbReference type="PANTHER" id="PTHR21660">
    <property type="entry name" value="THIOESTERASE SUPERFAMILY MEMBER-RELATED"/>
    <property type="match status" value="1"/>
</dbReference>
<dbReference type="RefSeq" id="WP_211698912.1">
    <property type="nucleotide sequence ID" value="NZ_CP046600.1"/>
</dbReference>
<dbReference type="InterPro" id="IPR029069">
    <property type="entry name" value="HotDog_dom_sf"/>
</dbReference>
<evidence type="ECO:0000313" key="5">
    <source>
        <dbReference type="Proteomes" id="UP000682202"/>
    </source>
</evidence>
<dbReference type="InterPro" id="IPR039298">
    <property type="entry name" value="ACOT13"/>
</dbReference>
<dbReference type="GO" id="GO:0047617">
    <property type="term" value="F:fatty acyl-CoA hydrolase activity"/>
    <property type="evidence" value="ECO:0007669"/>
    <property type="project" value="InterPro"/>
</dbReference>
<dbReference type="KEGG" id="mspg:F6B93_09750"/>
<dbReference type="Proteomes" id="UP000682202">
    <property type="component" value="Chromosome"/>
</dbReference>
<keyword evidence="5" id="KW-1185">Reference proteome</keyword>
<dbReference type="PANTHER" id="PTHR21660:SF1">
    <property type="entry name" value="ACYL-COENZYME A THIOESTERASE 13"/>
    <property type="match status" value="1"/>
</dbReference>
<evidence type="ECO:0000259" key="3">
    <source>
        <dbReference type="Pfam" id="PF03061"/>
    </source>
</evidence>
<dbReference type="InterPro" id="IPR003736">
    <property type="entry name" value="PAAI_dom"/>
</dbReference>
<evidence type="ECO:0000313" key="4">
    <source>
        <dbReference type="EMBL" id="QUR67341.1"/>
    </source>
</evidence>
<dbReference type="EMBL" id="CP046600">
    <property type="protein sequence ID" value="QUR67341.1"/>
    <property type="molecule type" value="Genomic_DNA"/>
</dbReference>
<reference evidence="4" key="1">
    <citation type="submission" date="2019-12" db="EMBL/GenBank/DDBJ databases">
        <title>Mycobacterium spongiae sp. nov.</title>
        <authorList>
            <person name="Stinear T."/>
        </authorList>
    </citation>
    <scope>NUCLEOTIDE SEQUENCE</scope>
    <source>
        <strain evidence="4">FSD4b-SM</strain>
    </source>
</reference>
<protein>
    <submittedName>
        <fullName evidence="4">Hotdog fold thioesterase</fullName>
    </submittedName>
</protein>
<gene>
    <name evidence="4" type="ORF">F6B93_09750</name>
</gene>
<dbReference type="NCBIfam" id="TIGR00369">
    <property type="entry name" value="unchar_dom_1"/>
    <property type="match status" value="1"/>
</dbReference>
<evidence type="ECO:0000256" key="2">
    <source>
        <dbReference type="ARBA" id="ARBA00022801"/>
    </source>
</evidence>
<dbReference type="SUPFAM" id="SSF54637">
    <property type="entry name" value="Thioesterase/thiol ester dehydrase-isomerase"/>
    <property type="match status" value="1"/>
</dbReference>